<gene>
    <name evidence="10" type="ORF">CTI12_AA380690</name>
</gene>
<dbReference type="InterPro" id="IPR025287">
    <property type="entry name" value="WAK_GUB"/>
</dbReference>
<dbReference type="GO" id="GO:0030247">
    <property type="term" value="F:polysaccharide binding"/>
    <property type="evidence" value="ECO:0007669"/>
    <property type="project" value="InterPro"/>
</dbReference>
<evidence type="ECO:0000313" key="10">
    <source>
        <dbReference type="EMBL" id="PWA60632.1"/>
    </source>
</evidence>
<name>A0A2U1MHC3_ARTAN</name>
<keyword evidence="3 7" id="KW-0732">Signal</keyword>
<dbReference type="PANTHER" id="PTHR33138:SF87">
    <property type="entry name" value="WALL-ASSOCIATED RECEPTOR KINASE, GALACTURONAN-BINDING DOMAIN-CONTAINING PROTEIN"/>
    <property type="match status" value="1"/>
</dbReference>
<evidence type="ECO:0000259" key="9">
    <source>
        <dbReference type="Pfam" id="PF14380"/>
    </source>
</evidence>
<keyword evidence="4" id="KW-0325">Glycoprotein</keyword>
<evidence type="ECO:0000256" key="1">
    <source>
        <dbReference type="ARBA" id="ARBA00004167"/>
    </source>
</evidence>
<dbReference type="GO" id="GO:0016020">
    <property type="term" value="C:membrane"/>
    <property type="evidence" value="ECO:0007669"/>
    <property type="project" value="UniProtKB-SubCell"/>
</dbReference>
<comment type="catalytic activity">
    <reaction evidence="6">
        <text>L-seryl-[protein] + ATP = O-phospho-L-seryl-[protein] + ADP + H(+)</text>
        <dbReference type="Rhea" id="RHEA:17989"/>
        <dbReference type="Rhea" id="RHEA-COMP:9863"/>
        <dbReference type="Rhea" id="RHEA-COMP:11604"/>
        <dbReference type="ChEBI" id="CHEBI:15378"/>
        <dbReference type="ChEBI" id="CHEBI:29999"/>
        <dbReference type="ChEBI" id="CHEBI:30616"/>
        <dbReference type="ChEBI" id="CHEBI:83421"/>
        <dbReference type="ChEBI" id="CHEBI:456216"/>
        <dbReference type="EC" id="2.7.11.1"/>
    </reaction>
</comment>
<dbReference type="OrthoDB" id="1303655at2759"/>
<keyword evidence="11" id="KW-1185">Reference proteome</keyword>
<proteinExistence type="predicted"/>
<evidence type="ECO:0000259" key="8">
    <source>
        <dbReference type="Pfam" id="PF13947"/>
    </source>
</evidence>
<feature type="signal peptide" evidence="7">
    <location>
        <begin position="1"/>
        <end position="23"/>
    </location>
</feature>
<evidence type="ECO:0000256" key="6">
    <source>
        <dbReference type="ARBA" id="ARBA00048679"/>
    </source>
</evidence>
<dbReference type="GO" id="GO:0004674">
    <property type="term" value="F:protein serine/threonine kinase activity"/>
    <property type="evidence" value="ECO:0007669"/>
    <property type="project" value="UniProtKB-EC"/>
</dbReference>
<reference evidence="10 11" key="1">
    <citation type="journal article" date="2018" name="Mol. Plant">
        <title>The genome of Artemisia annua provides insight into the evolution of Asteraceae family and artemisinin biosynthesis.</title>
        <authorList>
            <person name="Shen Q."/>
            <person name="Zhang L."/>
            <person name="Liao Z."/>
            <person name="Wang S."/>
            <person name="Yan T."/>
            <person name="Shi P."/>
            <person name="Liu M."/>
            <person name="Fu X."/>
            <person name="Pan Q."/>
            <person name="Wang Y."/>
            <person name="Lv Z."/>
            <person name="Lu X."/>
            <person name="Zhang F."/>
            <person name="Jiang W."/>
            <person name="Ma Y."/>
            <person name="Chen M."/>
            <person name="Hao X."/>
            <person name="Li L."/>
            <person name="Tang Y."/>
            <person name="Lv G."/>
            <person name="Zhou Y."/>
            <person name="Sun X."/>
            <person name="Brodelius P.E."/>
            <person name="Rose J.K.C."/>
            <person name="Tang K."/>
        </authorList>
    </citation>
    <scope>NUCLEOTIDE SEQUENCE [LARGE SCALE GENOMIC DNA]</scope>
    <source>
        <strain evidence="11">cv. Huhao1</strain>
        <tissue evidence="10">Leaf</tissue>
    </source>
</reference>
<evidence type="ECO:0000256" key="5">
    <source>
        <dbReference type="ARBA" id="ARBA00047899"/>
    </source>
</evidence>
<feature type="domain" description="Wall-associated receptor kinase galacturonan-binding" evidence="8">
    <location>
        <begin position="30"/>
        <end position="95"/>
    </location>
</feature>
<evidence type="ECO:0000256" key="3">
    <source>
        <dbReference type="ARBA" id="ARBA00022729"/>
    </source>
</evidence>
<evidence type="ECO:0000313" key="11">
    <source>
        <dbReference type="Proteomes" id="UP000245207"/>
    </source>
</evidence>
<comment type="caution">
    <text evidence="10">The sequence shown here is derived from an EMBL/GenBank/DDBJ whole genome shotgun (WGS) entry which is preliminary data.</text>
</comment>
<dbReference type="EMBL" id="PKPP01005307">
    <property type="protein sequence ID" value="PWA60632.1"/>
    <property type="molecule type" value="Genomic_DNA"/>
</dbReference>
<organism evidence="10 11">
    <name type="scientific">Artemisia annua</name>
    <name type="common">Sweet wormwood</name>
    <dbReference type="NCBI Taxonomy" id="35608"/>
    <lineage>
        <taxon>Eukaryota</taxon>
        <taxon>Viridiplantae</taxon>
        <taxon>Streptophyta</taxon>
        <taxon>Embryophyta</taxon>
        <taxon>Tracheophyta</taxon>
        <taxon>Spermatophyta</taxon>
        <taxon>Magnoliopsida</taxon>
        <taxon>eudicotyledons</taxon>
        <taxon>Gunneridae</taxon>
        <taxon>Pentapetalae</taxon>
        <taxon>asterids</taxon>
        <taxon>campanulids</taxon>
        <taxon>Asterales</taxon>
        <taxon>Asteraceae</taxon>
        <taxon>Asteroideae</taxon>
        <taxon>Anthemideae</taxon>
        <taxon>Artemisiinae</taxon>
        <taxon>Artemisia</taxon>
    </lineage>
</organism>
<comment type="catalytic activity">
    <reaction evidence="5">
        <text>L-threonyl-[protein] + ATP = O-phospho-L-threonyl-[protein] + ADP + H(+)</text>
        <dbReference type="Rhea" id="RHEA:46608"/>
        <dbReference type="Rhea" id="RHEA-COMP:11060"/>
        <dbReference type="Rhea" id="RHEA-COMP:11605"/>
        <dbReference type="ChEBI" id="CHEBI:15378"/>
        <dbReference type="ChEBI" id="CHEBI:30013"/>
        <dbReference type="ChEBI" id="CHEBI:30616"/>
        <dbReference type="ChEBI" id="CHEBI:61977"/>
        <dbReference type="ChEBI" id="CHEBI:456216"/>
        <dbReference type="EC" id="2.7.11.1"/>
    </reaction>
</comment>
<dbReference type="InterPro" id="IPR032872">
    <property type="entry name" value="WAK_assoc_C"/>
</dbReference>
<evidence type="ECO:0000256" key="7">
    <source>
        <dbReference type="SAM" id="SignalP"/>
    </source>
</evidence>
<evidence type="ECO:0000256" key="4">
    <source>
        <dbReference type="ARBA" id="ARBA00023180"/>
    </source>
</evidence>
<dbReference type="Pfam" id="PF13947">
    <property type="entry name" value="GUB_WAK_bind"/>
    <property type="match status" value="1"/>
</dbReference>
<comment type="subcellular location">
    <subcellularLocation>
        <location evidence="1">Membrane</location>
        <topology evidence="1">Single-pass membrane protein</topology>
    </subcellularLocation>
</comment>
<dbReference type="Proteomes" id="UP000245207">
    <property type="component" value="Unassembled WGS sequence"/>
</dbReference>
<dbReference type="PANTHER" id="PTHR33138">
    <property type="entry name" value="OS01G0690200 PROTEIN"/>
    <property type="match status" value="1"/>
</dbReference>
<dbReference type="Pfam" id="PF14380">
    <property type="entry name" value="WAK_assoc"/>
    <property type="match status" value="1"/>
</dbReference>
<dbReference type="STRING" id="35608.A0A2U1MHC3"/>
<dbReference type="EC" id="2.7.11.1" evidence="2"/>
<accession>A0A2U1MHC3</accession>
<feature type="domain" description="Wall-associated receptor kinase C-terminal" evidence="9">
    <location>
        <begin position="165"/>
        <end position="229"/>
    </location>
</feature>
<protein>
    <recommendedName>
        <fullName evidence="2">non-specific serine/threonine protein kinase</fullName>
        <ecNumber evidence="2">2.7.11.1</ecNumber>
    </recommendedName>
</protein>
<evidence type="ECO:0000256" key="2">
    <source>
        <dbReference type="ARBA" id="ARBA00012513"/>
    </source>
</evidence>
<sequence length="292" mass="32041">MNHQYFILRLVILIITKARLSNSDGLYNTCNGPFSCGTMSGLRYPFRRHQDPAHCGYPGFELECDEPNPPTINIMNITYHVLGLDPMSQIMKVVREDMIDTICPENLVNTTIDHELFDFPSSYTNISFLFGCPLSFNVLGMIDSVLCGNNGVSPVFIMPGVLGPGICETSVVIPFPVGFANSTGLTQALQDGFEVSWKVKSRPCTDCTQSGGQCVYDAGTSLTACACPELPLLADRCSAMNKTDAKSSPSLSQSPSVSVHGKCSTFKLVSSELMKFVKNYNQLTSYRRSKFF</sequence>
<dbReference type="AlphaFoldDB" id="A0A2U1MHC3"/>
<feature type="chain" id="PRO_5015713269" description="non-specific serine/threonine protein kinase" evidence="7">
    <location>
        <begin position="24"/>
        <end position="292"/>
    </location>
</feature>